<protein>
    <submittedName>
        <fullName evidence="2">Uncharacterized protein</fullName>
    </submittedName>
</protein>
<name>A0ABD2B4S8_VESMC</name>
<sequence length="178" mass="19529">MPPSLPPTSAISPSLLLLTDRSSSISTATTSTTTNSIGGGTGRRPPLPPPWKPTRRRRMRILTSVQPTVSTCQVAQRYAVLAVPATAVKILSQITIIQNLPFFDCCVKCYNLGYGILSFLLSYSLALTNDNDKDDDDDDNDDKEESCILFPCERYAVDNELALASTRPYLPQIAFIRS</sequence>
<gene>
    <name evidence="2" type="ORF">V1477_017005</name>
</gene>
<evidence type="ECO:0000313" key="3">
    <source>
        <dbReference type="Proteomes" id="UP001607303"/>
    </source>
</evidence>
<proteinExistence type="predicted"/>
<dbReference type="EMBL" id="JAYRBN010000100">
    <property type="protein sequence ID" value="KAL2727729.1"/>
    <property type="molecule type" value="Genomic_DNA"/>
</dbReference>
<comment type="caution">
    <text evidence="2">The sequence shown here is derived from an EMBL/GenBank/DDBJ whole genome shotgun (WGS) entry which is preliminary data.</text>
</comment>
<reference evidence="2 3" key="1">
    <citation type="journal article" date="2024" name="Ann. Entomol. Soc. Am.">
        <title>Genomic analyses of the southern and eastern yellowjacket wasps (Hymenoptera: Vespidae) reveal evolutionary signatures of social life.</title>
        <authorList>
            <person name="Catto M.A."/>
            <person name="Caine P.B."/>
            <person name="Orr S.E."/>
            <person name="Hunt B.G."/>
            <person name="Goodisman M.A.D."/>
        </authorList>
    </citation>
    <scope>NUCLEOTIDE SEQUENCE [LARGE SCALE GENOMIC DNA]</scope>
    <source>
        <strain evidence="2">232</strain>
        <tissue evidence="2">Head and thorax</tissue>
    </source>
</reference>
<dbReference type="Proteomes" id="UP001607303">
    <property type="component" value="Unassembled WGS sequence"/>
</dbReference>
<keyword evidence="3" id="KW-1185">Reference proteome</keyword>
<feature type="compositionally biased region" description="Low complexity" evidence="1">
    <location>
        <begin position="25"/>
        <end position="36"/>
    </location>
</feature>
<accession>A0ABD2B4S8</accession>
<organism evidence="2 3">
    <name type="scientific">Vespula maculifrons</name>
    <name type="common">Eastern yellow jacket</name>
    <name type="synonym">Wasp</name>
    <dbReference type="NCBI Taxonomy" id="7453"/>
    <lineage>
        <taxon>Eukaryota</taxon>
        <taxon>Metazoa</taxon>
        <taxon>Ecdysozoa</taxon>
        <taxon>Arthropoda</taxon>
        <taxon>Hexapoda</taxon>
        <taxon>Insecta</taxon>
        <taxon>Pterygota</taxon>
        <taxon>Neoptera</taxon>
        <taxon>Endopterygota</taxon>
        <taxon>Hymenoptera</taxon>
        <taxon>Apocrita</taxon>
        <taxon>Aculeata</taxon>
        <taxon>Vespoidea</taxon>
        <taxon>Vespidae</taxon>
        <taxon>Vespinae</taxon>
        <taxon>Vespula</taxon>
    </lineage>
</organism>
<evidence type="ECO:0000256" key="1">
    <source>
        <dbReference type="SAM" id="MobiDB-lite"/>
    </source>
</evidence>
<dbReference type="AlphaFoldDB" id="A0ABD2B4S8"/>
<evidence type="ECO:0000313" key="2">
    <source>
        <dbReference type="EMBL" id="KAL2727729.1"/>
    </source>
</evidence>
<feature type="region of interest" description="Disordered" evidence="1">
    <location>
        <begin position="25"/>
        <end position="54"/>
    </location>
</feature>